<evidence type="ECO:0000256" key="1">
    <source>
        <dbReference type="ARBA" id="ARBA00022649"/>
    </source>
</evidence>
<dbReference type="RefSeq" id="WP_194507667.1">
    <property type="nucleotide sequence ID" value="NZ_JADILU010000003.1"/>
</dbReference>
<dbReference type="EMBL" id="JBHUOS010000001">
    <property type="protein sequence ID" value="MFD2914656.1"/>
    <property type="molecule type" value="Genomic_DNA"/>
</dbReference>
<comment type="similarity">
    <text evidence="2">Belongs to the RelE toxin family.</text>
</comment>
<dbReference type="Gene3D" id="3.30.2310.20">
    <property type="entry name" value="RelE-like"/>
    <property type="match status" value="1"/>
</dbReference>
<dbReference type="Proteomes" id="UP001597548">
    <property type="component" value="Unassembled WGS sequence"/>
</dbReference>
<dbReference type="PIRSF" id="PIRSF029218">
    <property type="entry name" value="ParE"/>
    <property type="match status" value="1"/>
</dbReference>
<proteinExistence type="inferred from homology"/>
<comment type="caution">
    <text evidence="3">The sequence shown here is derived from an EMBL/GenBank/DDBJ whole genome shotgun (WGS) entry which is preliminary data.</text>
</comment>
<name>A0ABW5ZQK3_9FLAO</name>
<dbReference type="Pfam" id="PF05016">
    <property type="entry name" value="ParE_toxin"/>
    <property type="match status" value="1"/>
</dbReference>
<reference evidence="4" key="1">
    <citation type="journal article" date="2019" name="Int. J. Syst. Evol. Microbiol.">
        <title>The Global Catalogue of Microorganisms (GCM) 10K type strain sequencing project: providing services to taxonomists for standard genome sequencing and annotation.</title>
        <authorList>
            <consortium name="The Broad Institute Genomics Platform"/>
            <consortium name="The Broad Institute Genome Sequencing Center for Infectious Disease"/>
            <person name="Wu L."/>
            <person name="Ma J."/>
        </authorList>
    </citation>
    <scope>NUCLEOTIDE SEQUENCE [LARGE SCALE GENOMIC DNA]</scope>
    <source>
        <strain evidence="4">KCTC 32514</strain>
    </source>
</reference>
<accession>A0ABW5ZQK3</accession>
<organism evidence="3 4">
    <name type="scientific">Psychroserpens luteus</name>
    <dbReference type="NCBI Taxonomy" id="1434066"/>
    <lineage>
        <taxon>Bacteria</taxon>
        <taxon>Pseudomonadati</taxon>
        <taxon>Bacteroidota</taxon>
        <taxon>Flavobacteriia</taxon>
        <taxon>Flavobacteriales</taxon>
        <taxon>Flavobacteriaceae</taxon>
        <taxon>Psychroserpens</taxon>
    </lineage>
</organism>
<dbReference type="InterPro" id="IPR035093">
    <property type="entry name" value="RelE/ParE_toxin_dom_sf"/>
</dbReference>
<protein>
    <recommendedName>
        <fullName evidence="2">Toxin</fullName>
    </recommendedName>
</protein>
<dbReference type="InterPro" id="IPR007712">
    <property type="entry name" value="RelE/ParE_toxin"/>
</dbReference>
<sequence>MSKFKLTNKAVEDLSNIWYYTFDTWSEKQADIYYESLILNCQVIADNSYLGINYDGITHDLLGMKVNRHIIFYRITNENYVEITRILHERMDLKKRITE</sequence>
<dbReference type="InterPro" id="IPR028344">
    <property type="entry name" value="ParE1/4"/>
</dbReference>
<evidence type="ECO:0000256" key="2">
    <source>
        <dbReference type="PIRNR" id="PIRNR029218"/>
    </source>
</evidence>
<evidence type="ECO:0000313" key="4">
    <source>
        <dbReference type="Proteomes" id="UP001597548"/>
    </source>
</evidence>
<keyword evidence="4" id="KW-1185">Reference proteome</keyword>
<evidence type="ECO:0000313" key="3">
    <source>
        <dbReference type="EMBL" id="MFD2914656.1"/>
    </source>
</evidence>
<keyword evidence="1" id="KW-1277">Toxin-antitoxin system</keyword>
<gene>
    <name evidence="3" type="ORF">ACFS29_03315</name>
</gene>